<dbReference type="Proteomes" id="UP000460135">
    <property type="component" value="Unassembled WGS sequence"/>
</dbReference>
<accession>A0A6N3V1U3</accession>
<evidence type="ECO:0000313" key="1">
    <source>
        <dbReference type="EMBL" id="KAA3797928.1"/>
    </source>
</evidence>
<comment type="caution">
    <text evidence="1">The sequence shown here is derived from an EMBL/GenBank/DDBJ whole genome shotgun (WGS) entry which is preliminary data.</text>
</comment>
<dbReference type="EMBL" id="VWLX01000032">
    <property type="protein sequence ID" value="KAA3797928.1"/>
    <property type="molecule type" value="Genomic_DNA"/>
</dbReference>
<sequence length="164" mass="19363">MKKRGLKRYYRNLFKKNFAEKIIAELKSGNAEYDYEHIHLDGYPLTKWAEIKQHLDVLFSQLDTFRLNAETISSPFQVWGYICLQRNYGCQIAMYVHTPNNDFDDFPRTFTDVSETPTLNRKEWIDYLKAKGTSGYEIRYTQNCDNEPEIIIALKNTGTPIFKK</sequence>
<protein>
    <submittedName>
        <fullName evidence="1">Uncharacterized protein</fullName>
    </submittedName>
</protein>
<reference evidence="1 2" key="1">
    <citation type="journal article" date="2019" name="Nat. Med.">
        <title>A library of human gut bacterial isolates paired with longitudinal multiomics data enables mechanistic microbiome research.</title>
        <authorList>
            <person name="Poyet M."/>
            <person name="Groussin M."/>
            <person name="Gibbons S.M."/>
            <person name="Avila-Pacheco J."/>
            <person name="Jiang X."/>
            <person name="Kearney S.M."/>
            <person name="Perrotta A.R."/>
            <person name="Berdy B."/>
            <person name="Zhao S."/>
            <person name="Lieberman T.D."/>
            <person name="Swanson P.K."/>
            <person name="Smith M."/>
            <person name="Roesemann S."/>
            <person name="Alexander J.E."/>
            <person name="Rich S.A."/>
            <person name="Livny J."/>
            <person name="Vlamakis H."/>
            <person name="Clish C."/>
            <person name="Bullock K."/>
            <person name="Deik A."/>
            <person name="Scott J."/>
            <person name="Pierce K.A."/>
            <person name="Xavier R.J."/>
            <person name="Alm E.J."/>
        </authorList>
    </citation>
    <scope>NUCLEOTIDE SEQUENCE [LARGE SCALE GENOMIC DNA]</scope>
    <source>
        <strain evidence="1 2">BIOML-A183</strain>
    </source>
</reference>
<dbReference type="AlphaFoldDB" id="A0A6N3V1U3"/>
<name>A0A6N3V1U3_BACOV</name>
<organism evidence="1 2">
    <name type="scientific">Bacteroides ovatus</name>
    <dbReference type="NCBI Taxonomy" id="28116"/>
    <lineage>
        <taxon>Bacteria</taxon>
        <taxon>Pseudomonadati</taxon>
        <taxon>Bacteroidota</taxon>
        <taxon>Bacteroidia</taxon>
        <taxon>Bacteroidales</taxon>
        <taxon>Bacteroidaceae</taxon>
        <taxon>Bacteroides</taxon>
    </lineage>
</organism>
<gene>
    <name evidence="1" type="ORF">F3F51_26925</name>
</gene>
<evidence type="ECO:0000313" key="2">
    <source>
        <dbReference type="Proteomes" id="UP000460135"/>
    </source>
</evidence>
<proteinExistence type="predicted"/>